<comment type="caution">
    <text evidence="1">The sequence shown here is derived from an EMBL/GenBank/DDBJ whole genome shotgun (WGS) entry which is preliminary data.</text>
</comment>
<gene>
    <name evidence="1" type="ORF">N7468_002095</name>
</gene>
<organism evidence="1 2">
    <name type="scientific">Penicillium chermesinum</name>
    <dbReference type="NCBI Taxonomy" id="63820"/>
    <lineage>
        <taxon>Eukaryota</taxon>
        <taxon>Fungi</taxon>
        <taxon>Dikarya</taxon>
        <taxon>Ascomycota</taxon>
        <taxon>Pezizomycotina</taxon>
        <taxon>Eurotiomycetes</taxon>
        <taxon>Eurotiomycetidae</taxon>
        <taxon>Eurotiales</taxon>
        <taxon>Aspergillaceae</taxon>
        <taxon>Penicillium</taxon>
    </lineage>
</organism>
<reference evidence="1" key="1">
    <citation type="submission" date="2022-11" db="EMBL/GenBank/DDBJ databases">
        <authorList>
            <person name="Petersen C."/>
        </authorList>
    </citation>
    <scope>NUCLEOTIDE SEQUENCE</scope>
    <source>
        <strain evidence="1">IBT 19713</strain>
    </source>
</reference>
<dbReference type="AlphaFoldDB" id="A0A9W9PJ92"/>
<dbReference type="GeneID" id="83198695"/>
<evidence type="ECO:0000313" key="1">
    <source>
        <dbReference type="EMBL" id="KAJ5247112.1"/>
    </source>
</evidence>
<proteinExistence type="predicted"/>
<protein>
    <submittedName>
        <fullName evidence="1">Uncharacterized protein</fullName>
    </submittedName>
</protein>
<reference evidence="1" key="2">
    <citation type="journal article" date="2023" name="IMA Fungus">
        <title>Comparative genomic study of the Penicillium genus elucidates a diverse pangenome and 15 lateral gene transfer events.</title>
        <authorList>
            <person name="Petersen C."/>
            <person name="Sorensen T."/>
            <person name="Nielsen M.R."/>
            <person name="Sondergaard T.E."/>
            <person name="Sorensen J.L."/>
            <person name="Fitzpatrick D.A."/>
            <person name="Frisvad J.C."/>
            <person name="Nielsen K.L."/>
        </authorList>
    </citation>
    <scope>NUCLEOTIDE SEQUENCE</scope>
    <source>
        <strain evidence="1">IBT 19713</strain>
    </source>
</reference>
<dbReference type="Proteomes" id="UP001150941">
    <property type="component" value="Unassembled WGS sequence"/>
</dbReference>
<sequence length="114" mass="12762">MLDIKLALSPFFLLLNPSHSTINLLLLQTVPLHLHSKSLGYTPNSLFLFSFCEFSNSVLNSTEKMCSVYIFEYDCGCTVAEGGVIPCAKKGTPECNGVKEYHRRRTGYNCPLHE</sequence>
<name>A0A9W9PJ92_9EURO</name>
<keyword evidence="2" id="KW-1185">Reference proteome</keyword>
<dbReference type="OrthoDB" id="4377802at2759"/>
<evidence type="ECO:0000313" key="2">
    <source>
        <dbReference type="Proteomes" id="UP001150941"/>
    </source>
</evidence>
<dbReference type="RefSeq" id="XP_058334533.1">
    <property type="nucleotide sequence ID" value="XM_058471392.1"/>
</dbReference>
<dbReference type="EMBL" id="JAPQKS010000002">
    <property type="protein sequence ID" value="KAJ5247112.1"/>
    <property type="molecule type" value="Genomic_DNA"/>
</dbReference>
<accession>A0A9W9PJ92</accession>